<evidence type="ECO:0000313" key="4">
    <source>
        <dbReference type="Proteomes" id="UP000295132"/>
    </source>
</evidence>
<dbReference type="Proteomes" id="UP001178888">
    <property type="component" value="Unassembled WGS sequence"/>
</dbReference>
<dbReference type="Proteomes" id="UP000295132">
    <property type="component" value="Unassembled WGS sequence"/>
</dbReference>
<feature type="transmembrane region" description="Helical" evidence="1">
    <location>
        <begin position="246"/>
        <end position="264"/>
    </location>
</feature>
<feature type="transmembrane region" description="Helical" evidence="1">
    <location>
        <begin position="119"/>
        <end position="137"/>
    </location>
</feature>
<gene>
    <name evidence="3" type="ORF">E2K98_17415</name>
    <name evidence="2" type="ORF">RCG21_06100</name>
</gene>
<proteinExistence type="predicted"/>
<evidence type="ECO:0000256" key="1">
    <source>
        <dbReference type="SAM" id="Phobius"/>
    </source>
</evidence>
<dbReference type="AlphaFoldDB" id="A0A4R5VNG3"/>
<evidence type="ECO:0000313" key="5">
    <source>
        <dbReference type="Proteomes" id="UP001178888"/>
    </source>
</evidence>
<evidence type="ECO:0000313" key="2">
    <source>
        <dbReference type="EMBL" id="MDQ6595966.1"/>
    </source>
</evidence>
<dbReference type="EMBL" id="SMYO01000008">
    <property type="protein sequence ID" value="TDK59708.1"/>
    <property type="molecule type" value="Genomic_DNA"/>
</dbReference>
<keyword evidence="1" id="KW-0812">Transmembrane</keyword>
<feature type="transmembrane region" description="Helical" evidence="1">
    <location>
        <begin position="149"/>
        <end position="171"/>
    </location>
</feature>
<comment type="caution">
    <text evidence="3">The sequence shown here is derived from an EMBL/GenBank/DDBJ whole genome shotgun (WGS) entry which is preliminary data.</text>
</comment>
<keyword evidence="1" id="KW-0472">Membrane</keyword>
<organism evidence="3 4">
    <name type="scientific">Bacillus salipaludis</name>
    <dbReference type="NCBI Taxonomy" id="2547811"/>
    <lineage>
        <taxon>Bacteria</taxon>
        <taxon>Bacillati</taxon>
        <taxon>Bacillota</taxon>
        <taxon>Bacilli</taxon>
        <taxon>Bacillales</taxon>
        <taxon>Bacillaceae</taxon>
        <taxon>Bacillus</taxon>
    </lineage>
</organism>
<keyword evidence="1" id="KW-1133">Transmembrane helix</keyword>
<feature type="transmembrane region" description="Helical" evidence="1">
    <location>
        <begin position="218"/>
        <end position="240"/>
    </location>
</feature>
<sequence>MSVSYSSLLKLVAIEIHRDKKHYIVEDQASSEFYEMTEICIDAIHLISQEIPLGEIEHQLRTKYPNEDVDLIKFVDQLTSLNLIAEIDGVKIECNQREKEDLGFLWIPSKIGRIFFNRYAYFIYSLLFFVNIILLIINPSLFPHYKDLFVLDSMSLILPLLIVLRSLLVLIHEFGHVMALRSYNMPAKINVGHRLFLLVLETDMSTVWKLPAKDRNKLFLAGICFDTVILFFALAGQLFFSPTLGFFLSLMKIVVLDIFFRMVYQCCIYMKTDFYYLFENCSGCYNLMENAQGLLRGLIPFGKSLTPGEILFESEKKTVISYSILYFIGVGLTVFLYIFYFIPELFYSIQEVIPGFKTFPSSISFWDSTLFILQIALFFYLLINSWKGKYLQKSQM</sequence>
<feature type="transmembrane region" description="Helical" evidence="1">
    <location>
        <begin position="324"/>
        <end position="343"/>
    </location>
</feature>
<dbReference type="RefSeq" id="WP_133336310.1">
    <property type="nucleotide sequence ID" value="NZ_JAVGVR010000001.1"/>
</dbReference>
<reference evidence="2" key="2">
    <citation type="submission" date="2023-08" db="EMBL/GenBank/DDBJ databases">
        <title>Nitrogen cycling bacteria in agricultural field soils.</title>
        <authorList>
            <person name="Jang J."/>
        </authorList>
    </citation>
    <scope>NUCLEOTIDE SEQUENCE</scope>
    <source>
        <strain evidence="2">PS3-36</strain>
    </source>
</reference>
<feature type="transmembrane region" description="Helical" evidence="1">
    <location>
        <begin position="363"/>
        <end position="383"/>
    </location>
</feature>
<dbReference type="EMBL" id="JAVGVR010000001">
    <property type="protein sequence ID" value="MDQ6595966.1"/>
    <property type="molecule type" value="Genomic_DNA"/>
</dbReference>
<evidence type="ECO:0008006" key="6">
    <source>
        <dbReference type="Google" id="ProtNLM"/>
    </source>
</evidence>
<reference evidence="3 4" key="1">
    <citation type="submission" date="2019-03" db="EMBL/GenBank/DDBJ databases">
        <title>Bacillus niacini sp. nov. a Nicotinate-Metabolizing Mesophile Isolated from Soil.</title>
        <authorList>
            <person name="Zhang G."/>
        </authorList>
    </citation>
    <scope>NUCLEOTIDE SEQUENCE [LARGE SCALE GENOMIC DNA]</scope>
    <source>
        <strain evidence="3 4">WN066</strain>
    </source>
</reference>
<protein>
    <recommendedName>
        <fullName evidence="6">PqqD family protein</fullName>
    </recommendedName>
</protein>
<accession>A0A4R5VNG3</accession>
<keyword evidence="5" id="KW-1185">Reference proteome</keyword>
<evidence type="ECO:0000313" key="3">
    <source>
        <dbReference type="EMBL" id="TDK59708.1"/>
    </source>
</evidence>
<name>A0A4R5VNG3_9BACI</name>